<reference evidence="6 7" key="1">
    <citation type="submission" date="2023-03" db="EMBL/GenBank/DDBJ databases">
        <title>Genome insight into feeding habits of ladybird beetles.</title>
        <authorList>
            <person name="Li H.-S."/>
            <person name="Huang Y.-H."/>
            <person name="Pang H."/>
        </authorList>
    </citation>
    <scope>NUCLEOTIDE SEQUENCE [LARGE SCALE GENOMIC DNA]</scope>
    <source>
        <strain evidence="6">SYSU_2023b</strain>
        <tissue evidence="6">Whole body</tissue>
    </source>
</reference>
<keyword evidence="2" id="KW-0719">Serine esterase</keyword>
<dbReference type="AlphaFoldDB" id="A0AAW1U393"/>
<comment type="similarity">
    <text evidence="1">Belongs to the type-B carboxylesterase/lipase family.</text>
</comment>
<dbReference type="InterPro" id="IPR002018">
    <property type="entry name" value="CarbesteraseB"/>
</dbReference>
<evidence type="ECO:0000313" key="6">
    <source>
        <dbReference type="EMBL" id="KAK9874742.1"/>
    </source>
</evidence>
<accession>A0AAW1U393</accession>
<evidence type="ECO:0000256" key="3">
    <source>
        <dbReference type="ARBA" id="ARBA00022801"/>
    </source>
</evidence>
<evidence type="ECO:0000313" key="7">
    <source>
        <dbReference type="Proteomes" id="UP001431783"/>
    </source>
</evidence>
<keyword evidence="3" id="KW-0378">Hydrolase</keyword>
<feature type="domain" description="Carboxylesterase type B" evidence="5">
    <location>
        <begin position="3"/>
        <end position="529"/>
    </location>
</feature>
<keyword evidence="4" id="KW-0325">Glycoprotein</keyword>
<dbReference type="PANTHER" id="PTHR43142:SF1">
    <property type="entry name" value="CARBOXYLIC ESTER HYDROLASE"/>
    <property type="match status" value="1"/>
</dbReference>
<dbReference type="Proteomes" id="UP001431783">
    <property type="component" value="Unassembled WGS sequence"/>
</dbReference>
<dbReference type="SUPFAM" id="SSF53474">
    <property type="entry name" value="alpha/beta-Hydrolases"/>
    <property type="match status" value="1"/>
</dbReference>
<name>A0AAW1U393_9CUCU</name>
<evidence type="ECO:0000259" key="5">
    <source>
        <dbReference type="Pfam" id="PF00135"/>
    </source>
</evidence>
<dbReference type="Pfam" id="PF00135">
    <property type="entry name" value="COesterase"/>
    <property type="match status" value="1"/>
</dbReference>
<gene>
    <name evidence="6" type="ORF">WA026_005555</name>
</gene>
<dbReference type="GO" id="GO:0052689">
    <property type="term" value="F:carboxylic ester hydrolase activity"/>
    <property type="evidence" value="ECO:0007669"/>
    <property type="project" value="UniProtKB-KW"/>
</dbReference>
<evidence type="ECO:0000256" key="4">
    <source>
        <dbReference type="ARBA" id="ARBA00023180"/>
    </source>
</evidence>
<dbReference type="PROSITE" id="PS00941">
    <property type="entry name" value="CARBOXYLESTERASE_B_2"/>
    <property type="match status" value="1"/>
</dbReference>
<dbReference type="InterPro" id="IPR019819">
    <property type="entry name" value="Carboxylesterase_B_CS"/>
</dbReference>
<keyword evidence="7" id="KW-1185">Reference proteome</keyword>
<dbReference type="InterPro" id="IPR029058">
    <property type="entry name" value="AB_hydrolase_fold"/>
</dbReference>
<protein>
    <recommendedName>
        <fullName evidence="5">Carboxylesterase type B domain-containing protein</fullName>
    </recommendedName>
</protein>
<evidence type="ECO:0000256" key="1">
    <source>
        <dbReference type="ARBA" id="ARBA00005964"/>
    </source>
</evidence>
<evidence type="ECO:0000256" key="2">
    <source>
        <dbReference type="ARBA" id="ARBA00022487"/>
    </source>
</evidence>
<organism evidence="6 7">
    <name type="scientific">Henosepilachna vigintioctopunctata</name>
    <dbReference type="NCBI Taxonomy" id="420089"/>
    <lineage>
        <taxon>Eukaryota</taxon>
        <taxon>Metazoa</taxon>
        <taxon>Ecdysozoa</taxon>
        <taxon>Arthropoda</taxon>
        <taxon>Hexapoda</taxon>
        <taxon>Insecta</taxon>
        <taxon>Pterygota</taxon>
        <taxon>Neoptera</taxon>
        <taxon>Endopterygota</taxon>
        <taxon>Coleoptera</taxon>
        <taxon>Polyphaga</taxon>
        <taxon>Cucujiformia</taxon>
        <taxon>Coccinelloidea</taxon>
        <taxon>Coccinellidae</taxon>
        <taxon>Epilachninae</taxon>
        <taxon>Epilachnini</taxon>
        <taxon>Henosepilachna</taxon>
    </lineage>
</organism>
<proteinExistence type="inferred from homology"/>
<dbReference type="PANTHER" id="PTHR43142">
    <property type="entry name" value="CARBOXYLIC ESTER HYDROLASE"/>
    <property type="match status" value="1"/>
</dbReference>
<sequence length="542" mass="59236">MSGPIVRISTGLIRGAVKRAINGNLFYSFEGIPFAEPPVGNLRFKAPIPAKQWDGVRDAQSKALPCIYAEQQFRPAEEKGHNKQEFLISGSEDCLYLNVFTPSLPPDNDKLKPVMVFIHGGGYISGGTQNYGPEVFLSEDVILVTISYRQGALGFLAIDDPELGATGNAGLKDMVLALKWIKQNAEAFNGDPNNITISGESAGGSSVHFLVLSPTTKGLFHKAIIQSSSSLCYWANGNPQNGLALAKYLGCTSTDKKSVLQYLQDLPVEDVLRGQAGIPDKLLPSILRYFAPVVENANAKDAFLSKQPIDLMVSGNYNHVPMIFGYNTDEGALLSLPVFRDDYTSPSNIVPRCLDLEPGSEEHSKVAEKIREFYLKNGPGRTEDGAISETGKKLAGDIAFVRPIIQSARIHANNSKEPIYLYRLSVVTKLAHFTGGKSKGVRHGDGLGYQFLFPNTPEVSVGSIEDVSRKRVVKMFTNFAKEGNPNSKDLKELFPNGWKPIENGKINALDIGEELSMLTDVEAEGMALWDDIYGAHEHAKHY</sequence>
<dbReference type="EMBL" id="JARQZJ010000032">
    <property type="protein sequence ID" value="KAK9874742.1"/>
    <property type="molecule type" value="Genomic_DNA"/>
</dbReference>
<dbReference type="Gene3D" id="3.40.50.1820">
    <property type="entry name" value="alpha/beta hydrolase"/>
    <property type="match status" value="1"/>
</dbReference>
<comment type="caution">
    <text evidence="6">The sequence shown here is derived from an EMBL/GenBank/DDBJ whole genome shotgun (WGS) entry which is preliminary data.</text>
</comment>